<comment type="caution">
    <text evidence="1">The sequence shown here is derived from an EMBL/GenBank/DDBJ whole genome shotgun (WGS) entry which is preliminary data.</text>
</comment>
<organism evidence="1 2">
    <name type="scientific">Phyllobacterium salinisoli</name>
    <dbReference type="NCBI Taxonomy" id="1899321"/>
    <lineage>
        <taxon>Bacteria</taxon>
        <taxon>Pseudomonadati</taxon>
        <taxon>Pseudomonadota</taxon>
        <taxon>Alphaproteobacteria</taxon>
        <taxon>Hyphomicrobiales</taxon>
        <taxon>Phyllobacteriaceae</taxon>
        <taxon>Phyllobacterium</taxon>
    </lineage>
</organism>
<dbReference type="OrthoDB" id="8401563at2"/>
<dbReference type="Proteomes" id="UP000253420">
    <property type="component" value="Unassembled WGS sequence"/>
</dbReference>
<name>A0A368K0N8_9HYPH</name>
<dbReference type="AlphaFoldDB" id="A0A368K0N8"/>
<proteinExistence type="predicted"/>
<dbReference type="Pfam" id="PF11162">
    <property type="entry name" value="DUF2946"/>
    <property type="match status" value="1"/>
</dbReference>
<dbReference type="InterPro" id="IPR021333">
    <property type="entry name" value="DUF2946"/>
</dbReference>
<gene>
    <name evidence="1" type="ORF">DUT91_16505</name>
</gene>
<evidence type="ECO:0000313" key="1">
    <source>
        <dbReference type="EMBL" id="RCS22734.1"/>
    </source>
</evidence>
<evidence type="ECO:0000313" key="2">
    <source>
        <dbReference type="Proteomes" id="UP000253420"/>
    </source>
</evidence>
<protein>
    <submittedName>
        <fullName evidence="1">DUF2946 domain-containing protein</fullName>
    </submittedName>
</protein>
<reference evidence="1 2" key="1">
    <citation type="submission" date="2018-07" db="EMBL/GenBank/DDBJ databases">
        <title>The draft genome of Phyllobacterium salinisoli.</title>
        <authorList>
            <person name="Liu L."/>
            <person name="Li L."/>
            <person name="Zhang X."/>
            <person name="Liang L."/>
        </authorList>
    </citation>
    <scope>NUCLEOTIDE SEQUENCE [LARGE SCALE GENOMIC DNA]</scope>
    <source>
        <strain evidence="1 2">LLAN61</strain>
    </source>
</reference>
<accession>A0A368K0N8</accession>
<dbReference type="EMBL" id="QOZG01000007">
    <property type="protein sequence ID" value="RCS22734.1"/>
    <property type="molecule type" value="Genomic_DNA"/>
</dbReference>
<sequence length="135" mass="14092">MKTIRLVLKDRMTATATAVLVAYLLILQGLVGAMAQGSMAASAIDPLHVICSASGDATIDLPADQHGPAKMAVDCPCCALCRLASTSVPVILDGVEACIPAPAKTVLVPSSRSEVMFSFFPRRLIAEPRAPPIFS</sequence>
<keyword evidence="2" id="KW-1185">Reference proteome</keyword>